<name>A0A9W6UF26_9PSEU</name>
<dbReference type="Gene3D" id="1.10.10.10">
    <property type="entry name" value="Winged helix-like DNA-binding domain superfamily/Winged helix DNA-binding domain"/>
    <property type="match status" value="1"/>
</dbReference>
<sequence>MTTEQDWAEDRRRFALPDDRIVGPLAGEFVALASALLEAGTVRDVLDRVIRSAKAVVPGADLVSVTLRDPERGFHTPVETEELATRLDELQYRLDEGPCVAATRREGMGLVHVADLVDSREFPRWGPAAAALGVRAVLAVGLFPEGDTPRMGALNLYSREVGGLDVAERDVAVVLAAHASTALAATQACAAADLETAQLRRALQSRDVIGQAKGILMERRGISAEEAFDILRRTSQALNVKLAQVAETLASRRSEL</sequence>
<dbReference type="RefSeq" id="WP_037052105.1">
    <property type="nucleotide sequence ID" value="NZ_BAAAUZ010000050.1"/>
</dbReference>
<accession>A0A9W6UF26</accession>
<dbReference type="PROSITE" id="PS50921">
    <property type="entry name" value="ANTAR"/>
    <property type="match status" value="1"/>
</dbReference>
<dbReference type="InterPro" id="IPR005561">
    <property type="entry name" value="ANTAR"/>
</dbReference>
<reference evidence="6" key="1">
    <citation type="journal article" date="2014" name="Int. J. Syst. Evol. Microbiol.">
        <title>Complete genome sequence of Corynebacterium casei LMG S-19264T (=DSM 44701T), isolated from a smear-ripened cheese.</title>
        <authorList>
            <consortium name="US DOE Joint Genome Institute (JGI-PGF)"/>
            <person name="Walter F."/>
            <person name="Albersmeier A."/>
            <person name="Kalinowski J."/>
            <person name="Ruckert C."/>
        </authorList>
    </citation>
    <scope>NUCLEOTIDE SEQUENCE</scope>
    <source>
        <strain evidence="6">VKM Ac-1069</strain>
    </source>
</reference>
<dbReference type="Pfam" id="PF03861">
    <property type="entry name" value="ANTAR"/>
    <property type="match status" value="1"/>
</dbReference>
<dbReference type="InterPro" id="IPR011006">
    <property type="entry name" value="CheY-like_superfamily"/>
</dbReference>
<keyword evidence="7" id="KW-1185">Reference proteome</keyword>
<keyword evidence="3" id="KW-0805">Transcription regulation</keyword>
<dbReference type="GO" id="GO:0003723">
    <property type="term" value="F:RNA binding"/>
    <property type="evidence" value="ECO:0007669"/>
    <property type="project" value="InterPro"/>
</dbReference>
<dbReference type="InterPro" id="IPR003018">
    <property type="entry name" value="GAF"/>
</dbReference>
<evidence type="ECO:0000256" key="3">
    <source>
        <dbReference type="ARBA" id="ARBA00023015"/>
    </source>
</evidence>
<evidence type="ECO:0000256" key="4">
    <source>
        <dbReference type="ARBA" id="ARBA00023163"/>
    </source>
</evidence>
<dbReference type="PIRSF" id="PIRSF036625">
    <property type="entry name" value="GAF_ANTAR"/>
    <property type="match status" value="1"/>
</dbReference>
<feature type="domain" description="ANTAR" evidence="5">
    <location>
        <begin position="189"/>
        <end position="250"/>
    </location>
</feature>
<dbReference type="SMART" id="SM01012">
    <property type="entry name" value="ANTAR"/>
    <property type="match status" value="1"/>
</dbReference>
<dbReference type="Gene3D" id="3.30.450.40">
    <property type="match status" value="1"/>
</dbReference>
<evidence type="ECO:0000259" key="5">
    <source>
        <dbReference type="PROSITE" id="PS50921"/>
    </source>
</evidence>
<dbReference type="AlphaFoldDB" id="A0A9W6UF26"/>
<evidence type="ECO:0000256" key="1">
    <source>
        <dbReference type="ARBA" id="ARBA00022679"/>
    </source>
</evidence>
<evidence type="ECO:0000313" key="7">
    <source>
        <dbReference type="Proteomes" id="UP001143463"/>
    </source>
</evidence>
<evidence type="ECO:0000313" key="6">
    <source>
        <dbReference type="EMBL" id="GLL15292.1"/>
    </source>
</evidence>
<comment type="caution">
    <text evidence="6">The sequence shown here is derived from an EMBL/GenBank/DDBJ whole genome shotgun (WGS) entry which is preliminary data.</text>
</comment>
<reference evidence="6" key="2">
    <citation type="submission" date="2023-01" db="EMBL/GenBank/DDBJ databases">
        <authorList>
            <person name="Sun Q."/>
            <person name="Evtushenko L."/>
        </authorList>
    </citation>
    <scope>NUCLEOTIDE SEQUENCE</scope>
    <source>
        <strain evidence="6">VKM Ac-1069</strain>
    </source>
</reference>
<keyword evidence="1" id="KW-0808">Transferase</keyword>
<keyword evidence="2" id="KW-0418">Kinase</keyword>
<keyword evidence="4" id="KW-0804">Transcription</keyword>
<dbReference type="InterPro" id="IPR029016">
    <property type="entry name" value="GAF-like_dom_sf"/>
</dbReference>
<dbReference type="Pfam" id="PF13185">
    <property type="entry name" value="GAF_2"/>
    <property type="match status" value="1"/>
</dbReference>
<dbReference type="InterPro" id="IPR012074">
    <property type="entry name" value="GAF_ANTAR"/>
</dbReference>
<dbReference type="SUPFAM" id="SSF52172">
    <property type="entry name" value="CheY-like"/>
    <property type="match status" value="1"/>
</dbReference>
<protein>
    <recommendedName>
        <fullName evidence="5">ANTAR domain-containing protein</fullName>
    </recommendedName>
</protein>
<gene>
    <name evidence="6" type="ORF">GCM10017577_64420</name>
</gene>
<dbReference type="InterPro" id="IPR036388">
    <property type="entry name" value="WH-like_DNA-bd_sf"/>
</dbReference>
<dbReference type="EMBL" id="BSFQ01000044">
    <property type="protein sequence ID" value="GLL15292.1"/>
    <property type="molecule type" value="Genomic_DNA"/>
</dbReference>
<dbReference type="GO" id="GO:0016301">
    <property type="term" value="F:kinase activity"/>
    <property type="evidence" value="ECO:0007669"/>
    <property type="project" value="UniProtKB-KW"/>
</dbReference>
<organism evidence="6 7">
    <name type="scientific">Pseudonocardia halophobica</name>
    <dbReference type="NCBI Taxonomy" id="29401"/>
    <lineage>
        <taxon>Bacteria</taxon>
        <taxon>Bacillati</taxon>
        <taxon>Actinomycetota</taxon>
        <taxon>Actinomycetes</taxon>
        <taxon>Pseudonocardiales</taxon>
        <taxon>Pseudonocardiaceae</taxon>
        <taxon>Pseudonocardia</taxon>
    </lineage>
</organism>
<dbReference type="Proteomes" id="UP001143463">
    <property type="component" value="Unassembled WGS sequence"/>
</dbReference>
<evidence type="ECO:0000256" key="2">
    <source>
        <dbReference type="ARBA" id="ARBA00022777"/>
    </source>
</evidence>
<proteinExistence type="predicted"/>
<dbReference type="SUPFAM" id="SSF55781">
    <property type="entry name" value="GAF domain-like"/>
    <property type="match status" value="1"/>
</dbReference>